<dbReference type="InterPro" id="IPR027918">
    <property type="entry name" value="HYLS1_C_dom"/>
</dbReference>
<evidence type="ECO:0000313" key="9">
    <source>
        <dbReference type="EMBL" id="KAJ8932530.1"/>
    </source>
</evidence>
<dbReference type="GO" id="GO:0060271">
    <property type="term" value="P:cilium assembly"/>
    <property type="evidence" value="ECO:0007669"/>
    <property type="project" value="TreeGrafter"/>
</dbReference>
<dbReference type="Pfam" id="PF15311">
    <property type="entry name" value="HYLS1_C"/>
    <property type="match status" value="1"/>
</dbReference>
<gene>
    <name evidence="9" type="ORF">NQ318_000647</name>
</gene>
<dbReference type="EMBL" id="JAPWTK010001436">
    <property type="protein sequence ID" value="KAJ8932530.1"/>
    <property type="molecule type" value="Genomic_DNA"/>
</dbReference>
<comment type="subcellular location">
    <subcellularLocation>
        <location evidence="2">Cell projection</location>
        <location evidence="2">Cilium</location>
    </subcellularLocation>
    <subcellularLocation>
        <location evidence="1">Cytoplasm</location>
        <location evidence="1">Cytoskeleton</location>
        <location evidence="1">Microtubule organizing center</location>
        <location evidence="1">Centrosome</location>
        <location evidence="1">Centriole</location>
    </subcellularLocation>
</comment>
<evidence type="ECO:0000256" key="5">
    <source>
        <dbReference type="ARBA" id="ARBA00022794"/>
    </source>
</evidence>
<sequence>MKLAMPMHGYAFRLSVAHAHYEKLATDLKKLIKYENKHRDKTTKENVDPAAVPHYDINSHRCCDEPYCPSNIHRMQQNENDVFNSLYNQPTVSFKAKTVLRESRQISVHIVRPKSKPHDHCKHTGNKVTVDNDQLQLIENVEITSDGSRLGIETESTIKSIRPCSKQTIGSLIRPGCPKALNRCDPVALYQYYQKEWKKQKFPGQENHSDLRWAVREKMLGGPRIDTVSRPSSCRRSCNSWKG</sequence>
<evidence type="ECO:0000256" key="7">
    <source>
        <dbReference type="ARBA" id="ARBA00023273"/>
    </source>
</evidence>
<keyword evidence="5" id="KW-0970">Cilium biogenesis/degradation</keyword>
<evidence type="ECO:0000256" key="6">
    <source>
        <dbReference type="ARBA" id="ARBA00023212"/>
    </source>
</evidence>
<keyword evidence="6" id="KW-0206">Cytoskeleton</keyword>
<protein>
    <recommendedName>
        <fullName evidence="8">Centriolar and ciliogenesis-associated protein HYLS1 C-terminal domain-containing protein</fullName>
    </recommendedName>
</protein>
<dbReference type="AlphaFoldDB" id="A0AAV8X0V4"/>
<evidence type="ECO:0000256" key="3">
    <source>
        <dbReference type="ARBA" id="ARBA00010091"/>
    </source>
</evidence>
<comment type="similarity">
    <text evidence="3">Belongs to the HYLS1 family.</text>
</comment>
<dbReference type="GO" id="GO:0005814">
    <property type="term" value="C:centriole"/>
    <property type="evidence" value="ECO:0007669"/>
    <property type="project" value="UniProtKB-SubCell"/>
</dbReference>
<evidence type="ECO:0000256" key="4">
    <source>
        <dbReference type="ARBA" id="ARBA00022490"/>
    </source>
</evidence>
<dbReference type="PANTHER" id="PTHR34174">
    <property type="entry name" value="HYDROLETHALUS SYNDROME PROTEIN 1"/>
    <property type="match status" value="1"/>
</dbReference>
<dbReference type="Proteomes" id="UP001162162">
    <property type="component" value="Unassembled WGS sequence"/>
</dbReference>
<accession>A0AAV8X0V4</accession>
<evidence type="ECO:0000313" key="10">
    <source>
        <dbReference type="Proteomes" id="UP001162162"/>
    </source>
</evidence>
<dbReference type="GO" id="GO:0097730">
    <property type="term" value="C:non-motile cilium"/>
    <property type="evidence" value="ECO:0007669"/>
    <property type="project" value="TreeGrafter"/>
</dbReference>
<evidence type="ECO:0000259" key="8">
    <source>
        <dbReference type="Pfam" id="PF15311"/>
    </source>
</evidence>
<feature type="domain" description="Centriolar and ciliogenesis-associated protein HYLS1 C-terminal" evidence="8">
    <location>
        <begin position="179"/>
        <end position="232"/>
    </location>
</feature>
<reference evidence="9" key="1">
    <citation type="journal article" date="2023" name="Insect Mol. Biol.">
        <title>Genome sequencing provides insights into the evolution of gene families encoding plant cell wall-degrading enzymes in longhorned beetles.</title>
        <authorList>
            <person name="Shin N.R."/>
            <person name="Okamura Y."/>
            <person name="Kirsch R."/>
            <person name="Pauchet Y."/>
        </authorList>
    </citation>
    <scope>NUCLEOTIDE SEQUENCE</scope>
    <source>
        <strain evidence="9">AMC_N1</strain>
    </source>
</reference>
<evidence type="ECO:0000256" key="2">
    <source>
        <dbReference type="ARBA" id="ARBA00004138"/>
    </source>
</evidence>
<dbReference type="PANTHER" id="PTHR34174:SF1">
    <property type="entry name" value="CENTRIOLAR AND CILIOGENESIS-ASSOCIATED PROTEIN HYLS1"/>
    <property type="match status" value="1"/>
</dbReference>
<keyword evidence="7" id="KW-0966">Cell projection</keyword>
<organism evidence="9 10">
    <name type="scientific">Aromia moschata</name>
    <dbReference type="NCBI Taxonomy" id="1265417"/>
    <lineage>
        <taxon>Eukaryota</taxon>
        <taxon>Metazoa</taxon>
        <taxon>Ecdysozoa</taxon>
        <taxon>Arthropoda</taxon>
        <taxon>Hexapoda</taxon>
        <taxon>Insecta</taxon>
        <taxon>Pterygota</taxon>
        <taxon>Neoptera</taxon>
        <taxon>Endopterygota</taxon>
        <taxon>Coleoptera</taxon>
        <taxon>Polyphaga</taxon>
        <taxon>Cucujiformia</taxon>
        <taxon>Chrysomeloidea</taxon>
        <taxon>Cerambycidae</taxon>
        <taxon>Cerambycinae</taxon>
        <taxon>Callichromatini</taxon>
        <taxon>Aromia</taxon>
    </lineage>
</organism>
<keyword evidence="4" id="KW-0963">Cytoplasm</keyword>
<comment type="caution">
    <text evidence="9">The sequence shown here is derived from an EMBL/GenBank/DDBJ whole genome shotgun (WGS) entry which is preliminary data.</text>
</comment>
<dbReference type="InterPro" id="IPR052319">
    <property type="entry name" value="Centriolar_ciliogenesis_assoc"/>
</dbReference>
<keyword evidence="10" id="KW-1185">Reference proteome</keyword>
<name>A0AAV8X0V4_9CUCU</name>
<proteinExistence type="inferred from homology"/>
<evidence type="ECO:0000256" key="1">
    <source>
        <dbReference type="ARBA" id="ARBA00004114"/>
    </source>
</evidence>